<proteinExistence type="predicted"/>
<feature type="compositionally biased region" description="Polar residues" evidence="1">
    <location>
        <begin position="94"/>
        <end position="103"/>
    </location>
</feature>
<name>A0ABU6Z1X1_9FABA</name>
<feature type="region of interest" description="Disordered" evidence="1">
    <location>
        <begin position="23"/>
        <end position="105"/>
    </location>
</feature>
<comment type="caution">
    <text evidence="2">The sequence shown here is derived from an EMBL/GenBank/DDBJ whole genome shotgun (WGS) entry which is preliminary data.</text>
</comment>
<evidence type="ECO:0000256" key="1">
    <source>
        <dbReference type="SAM" id="MobiDB-lite"/>
    </source>
</evidence>
<dbReference type="EMBL" id="JASCZI010245976">
    <property type="protein sequence ID" value="MED6214793.1"/>
    <property type="molecule type" value="Genomic_DNA"/>
</dbReference>
<evidence type="ECO:0000313" key="3">
    <source>
        <dbReference type="Proteomes" id="UP001341840"/>
    </source>
</evidence>
<evidence type="ECO:0000313" key="2">
    <source>
        <dbReference type="EMBL" id="MED6214793.1"/>
    </source>
</evidence>
<protein>
    <submittedName>
        <fullName evidence="2">Uncharacterized protein</fullName>
    </submittedName>
</protein>
<dbReference type="Proteomes" id="UP001341840">
    <property type="component" value="Unassembled WGS sequence"/>
</dbReference>
<organism evidence="2 3">
    <name type="scientific">Stylosanthes scabra</name>
    <dbReference type="NCBI Taxonomy" id="79078"/>
    <lineage>
        <taxon>Eukaryota</taxon>
        <taxon>Viridiplantae</taxon>
        <taxon>Streptophyta</taxon>
        <taxon>Embryophyta</taxon>
        <taxon>Tracheophyta</taxon>
        <taxon>Spermatophyta</taxon>
        <taxon>Magnoliopsida</taxon>
        <taxon>eudicotyledons</taxon>
        <taxon>Gunneridae</taxon>
        <taxon>Pentapetalae</taxon>
        <taxon>rosids</taxon>
        <taxon>fabids</taxon>
        <taxon>Fabales</taxon>
        <taxon>Fabaceae</taxon>
        <taxon>Papilionoideae</taxon>
        <taxon>50 kb inversion clade</taxon>
        <taxon>dalbergioids sensu lato</taxon>
        <taxon>Dalbergieae</taxon>
        <taxon>Pterocarpus clade</taxon>
        <taxon>Stylosanthes</taxon>
    </lineage>
</organism>
<feature type="compositionally biased region" description="Basic and acidic residues" evidence="1">
    <location>
        <begin position="27"/>
        <end position="36"/>
    </location>
</feature>
<reference evidence="2 3" key="1">
    <citation type="journal article" date="2023" name="Plants (Basel)">
        <title>Bridging the Gap: Combining Genomics and Transcriptomics Approaches to Understand Stylosanthes scabra, an Orphan Legume from the Brazilian Caatinga.</title>
        <authorList>
            <person name="Ferreira-Neto J.R.C."/>
            <person name="da Silva M.D."/>
            <person name="Binneck E."/>
            <person name="de Melo N.F."/>
            <person name="da Silva R.H."/>
            <person name="de Melo A.L.T.M."/>
            <person name="Pandolfi V."/>
            <person name="Bustamante F.O."/>
            <person name="Brasileiro-Vidal A.C."/>
            <person name="Benko-Iseppon A.M."/>
        </authorList>
    </citation>
    <scope>NUCLEOTIDE SEQUENCE [LARGE SCALE GENOMIC DNA]</scope>
    <source>
        <tissue evidence="2">Leaves</tissue>
    </source>
</reference>
<sequence length="148" mass="16084">MEGRAPYVTAELLAAVVKFPRRRSFHDRRGLEEKPSPRLHYHPRRASVSVTPPTKPPSPPLRPPPSDPCAAVELSVETEPDESDQTRRTGSDRPATTTDTFGSFRSPPAAAAAVLFDRRVLVIRNDAVVAVIKCGGNGCEIEFAVVAD</sequence>
<feature type="compositionally biased region" description="Pro residues" evidence="1">
    <location>
        <begin position="53"/>
        <end position="67"/>
    </location>
</feature>
<accession>A0ABU6Z1X1</accession>
<keyword evidence="3" id="KW-1185">Reference proteome</keyword>
<gene>
    <name evidence="2" type="ORF">PIB30_106774</name>
</gene>